<dbReference type="GeneID" id="37215429"/>
<evidence type="ECO:0000313" key="2">
    <source>
        <dbReference type="Proteomes" id="UP000248405"/>
    </source>
</evidence>
<accession>A0A319BQH9</accession>
<evidence type="ECO:0000313" key="1">
    <source>
        <dbReference type="EMBL" id="PYH67993.1"/>
    </source>
</evidence>
<gene>
    <name evidence="1" type="ORF">BO88DRAFT_454886</name>
</gene>
<dbReference type="RefSeq" id="XP_025561787.1">
    <property type="nucleotide sequence ID" value="XM_025710837.1"/>
</dbReference>
<sequence>MFIRPLDSRGDDTSILILGGLTALHDFIDLGYDVASGEIGNVMASLCRGDLGPGPMKRAYGRIGALLTWAMENRKYEPDTLFIMETFIWQMANARHRVMENATAVPENLRIRVQWKFEGDLPMYYDLVDDSGYSQHTPERYQIAIPWSGEVVTGGDYVSRVVELAERPEEQEVINLF</sequence>
<protein>
    <submittedName>
        <fullName evidence="1">Uncharacterized protein</fullName>
    </submittedName>
</protein>
<dbReference type="EMBL" id="KZ821628">
    <property type="protein sequence ID" value="PYH67993.1"/>
    <property type="molecule type" value="Genomic_DNA"/>
</dbReference>
<reference evidence="1" key="1">
    <citation type="submission" date="2016-12" db="EMBL/GenBank/DDBJ databases">
        <title>The genomes of Aspergillus section Nigri reveals drivers in fungal speciation.</title>
        <authorList>
            <consortium name="DOE Joint Genome Institute"/>
            <person name="Vesth T.C."/>
            <person name="Nybo J."/>
            <person name="Theobald S."/>
            <person name="Brandl J."/>
            <person name="Frisvad J.C."/>
            <person name="Nielsen K.F."/>
            <person name="Lyhne E.K."/>
            <person name="Kogle M.E."/>
            <person name="Kuo A."/>
            <person name="Riley R."/>
            <person name="Clum A."/>
            <person name="Nolan M."/>
            <person name="Lipzen A."/>
            <person name="Salamov A."/>
            <person name="Henrissat B."/>
            <person name="Wiebenga A."/>
            <person name="De Vries R.P."/>
            <person name="Grigoriev I.V."/>
            <person name="Mortensen U.H."/>
            <person name="Andersen M.R."/>
            <person name="Baker S.E."/>
        </authorList>
    </citation>
    <scope>NUCLEOTIDE SEQUENCE [LARGE SCALE GENOMIC DNA]</scope>
    <source>
        <strain evidence="1">CBS 113365</strain>
    </source>
</reference>
<dbReference type="Proteomes" id="UP000248405">
    <property type="component" value="Unassembled WGS sequence"/>
</dbReference>
<name>A0A319BQH9_ASPVC</name>
<proteinExistence type="predicted"/>
<organism evidence="1 2">
    <name type="scientific">Aspergillus vadensis (strain CBS 113365 / IMI 142717 / IBT 24658)</name>
    <dbReference type="NCBI Taxonomy" id="1448311"/>
    <lineage>
        <taxon>Eukaryota</taxon>
        <taxon>Fungi</taxon>
        <taxon>Dikarya</taxon>
        <taxon>Ascomycota</taxon>
        <taxon>Pezizomycotina</taxon>
        <taxon>Eurotiomycetes</taxon>
        <taxon>Eurotiomycetidae</taxon>
        <taxon>Eurotiales</taxon>
        <taxon>Aspergillaceae</taxon>
        <taxon>Aspergillus</taxon>
        <taxon>Aspergillus subgen. Circumdati</taxon>
    </lineage>
</organism>
<dbReference type="OrthoDB" id="4955151at2759"/>
<keyword evidence="2" id="KW-1185">Reference proteome</keyword>
<dbReference type="AlphaFoldDB" id="A0A319BQH9"/>